<dbReference type="AlphaFoldDB" id="A0A0P6W758"/>
<evidence type="ECO:0000256" key="2">
    <source>
        <dbReference type="SAM" id="SignalP"/>
    </source>
</evidence>
<proteinExistence type="predicted"/>
<organism evidence="4 5">
    <name type="scientific">Rossellomorea vietnamensis</name>
    <dbReference type="NCBI Taxonomy" id="218284"/>
    <lineage>
        <taxon>Bacteria</taxon>
        <taxon>Bacillati</taxon>
        <taxon>Bacillota</taxon>
        <taxon>Bacilli</taxon>
        <taxon>Bacillales</taxon>
        <taxon>Bacillaceae</taxon>
        <taxon>Rossellomorea</taxon>
    </lineage>
</organism>
<evidence type="ECO:0000259" key="3">
    <source>
        <dbReference type="Pfam" id="PF13115"/>
    </source>
</evidence>
<feature type="chain" id="PRO_5038879801" description="YtkA-like domain-containing protein" evidence="2">
    <location>
        <begin position="23"/>
        <end position="251"/>
    </location>
</feature>
<accession>A0A0P6W758</accession>
<comment type="caution">
    <text evidence="4">The sequence shown here is derived from an EMBL/GenBank/DDBJ whole genome shotgun (WGS) entry which is preliminary data.</text>
</comment>
<feature type="signal peptide" evidence="2">
    <location>
        <begin position="1"/>
        <end position="22"/>
    </location>
</feature>
<sequence length="251" mass="28120">MMKKISLFMLVGILALFIAACGNTNEDNGAKEDEKLEAIDAKLDVPEKGEKGEPVSLSTKVTQGDDTVDDAGEVKYEIWKNGHKEESEMIEAKHEKGGLYKAEKTFEEDGMYTVQVHVTARDMHTMPKTEIAIGEVEGGEHGQAGEDHHHGDHESTVSIHLMKPDVVTAGEVAEMMVHVENKEDALEDARVRFEIYQEDQEKHEWVDLNPGEKGEYKGSYTFPEKGSYNVQVHVTKGEEIHEHTMETVEVQ</sequence>
<feature type="compositionally biased region" description="Polar residues" evidence="1">
    <location>
        <begin position="56"/>
        <end position="65"/>
    </location>
</feature>
<dbReference type="Proteomes" id="UP000050398">
    <property type="component" value="Unassembled WGS sequence"/>
</dbReference>
<dbReference type="PROSITE" id="PS51257">
    <property type="entry name" value="PROKAR_LIPOPROTEIN"/>
    <property type="match status" value="1"/>
</dbReference>
<keyword evidence="2" id="KW-0732">Signal</keyword>
<reference evidence="4 5" key="1">
    <citation type="submission" date="2015-08" db="EMBL/GenBank/DDBJ databases">
        <title>Draft Genome Sequence of Bacillus vietnamensis UCD-SED5.</title>
        <authorList>
            <person name="Lee R.D."/>
            <person name="Jospin G."/>
            <person name="Lang J.M."/>
            <person name="Coil D.A."/>
            <person name="Eisen J.A."/>
        </authorList>
    </citation>
    <scope>NUCLEOTIDE SEQUENCE [LARGE SCALE GENOMIC DNA]</scope>
    <source>
        <strain evidence="4 5">UCD-SED5</strain>
    </source>
</reference>
<evidence type="ECO:0000313" key="4">
    <source>
        <dbReference type="EMBL" id="KPL61508.1"/>
    </source>
</evidence>
<feature type="region of interest" description="Disordered" evidence="1">
    <location>
        <begin position="45"/>
        <end position="67"/>
    </location>
</feature>
<evidence type="ECO:0000313" key="5">
    <source>
        <dbReference type="Proteomes" id="UP000050398"/>
    </source>
</evidence>
<protein>
    <recommendedName>
        <fullName evidence="3">YtkA-like domain-containing protein</fullName>
    </recommendedName>
</protein>
<feature type="domain" description="YtkA-like" evidence="3">
    <location>
        <begin position="34"/>
        <end position="117"/>
    </location>
</feature>
<dbReference type="InterPro" id="IPR013783">
    <property type="entry name" value="Ig-like_fold"/>
</dbReference>
<dbReference type="PATRIC" id="fig|218284.4.peg.517"/>
<dbReference type="Pfam" id="PF13115">
    <property type="entry name" value="YtkA"/>
    <property type="match status" value="2"/>
</dbReference>
<gene>
    <name evidence="4" type="ORF">AM506_02445</name>
</gene>
<dbReference type="EMBL" id="LIXZ01000001">
    <property type="protein sequence ID" value="KPL61508.1"/>
    <property type="molecule type" value="Genomic_DNA"/>
</dbReference>
<name>A0A0P6W758_9BACI</name>
<feature type="domain" description="YtkA-like" evidence="3">
    <location>
        <begin position="155"/>
        <end position="233"/>
    </location>
</feature>
<dbReference type="InterPro" id="IPR032693">
    <property type="entry name" value="YtkA-like_dom"/>
</dbReference>
<dbReference type="Gene3D" id="2.60.40.10">
    <property type="entry name" value="Immunoglobulins"/>
    <property type="match status" value="1"/>
</dbReference>
<evidence type="ECO:0000256" key="1">
    <source>
        <dbReference type="SAM" id="MobiDB-lite"/>
    </source>
</evidence>